<accession>A0ABY7B285</accession>
<proteinExistence type="predicted"/>
<dbReference type="InterPro" id="IPR012338">
    <property type="entry name" value="Beta-lactam/transpept-like"/>
</dbReference>
<feature type="chain" id="PRO_5046565655" evidence="2">
    <location>
        <begin position="29"/>
        <end position="585"/>
    </location>
</feature>
<keyword evidence="2" id="KW-0732">Signal</keyword>
<dbReference type="Gene3D" id="3.40.710.10">
    <property type="entry name" value="DD-peptidase/beta-lactamase superfamily"/>
    <property type="match status" value="1"/>
</dbReference>
<sequence>MPVKRLLVAITIAALTVSGASAISSATAETPGAVAGRFDRPWHGFAAADTVLRRGSPGEAGLDPGPIRDAERFLSDWSTNDPATGHPHFAGAVGLLAHDGVIVDEFATGQALRYADAAGTELPTDRQVPMRPDTIFDLASVTKLFTSIAVLQLVERHQVGLDEPVATYLPEFAAHGKENVTVRQLLTHTSGLDADPVPSLWQGYPDVPARRQAVLDSPLVNPPGSTYRYSDINLMTLGFLVERLTGRPLDAVVHDRITAPLGMTDTGFNPPSAKLDRIAATEYEAQPPRGLVRGQVHDENAWALGGVSGHAGVFSTAEDLAVLAQMILNGGSYRGVRILRADTVRIMLTNYNQAFPGDEHGLGFELDRMFYMGALASPVTAGHTGFTGTSLVIDPESRSIAILLTNRVHPTRNWGSINPARETWATALARAMSVHPAVGKDAWFSDAGNLSTATLTTPLLSGVSSLRVNFAAFVDTESTDPLVLEASRDGVSWQPVDLRADGPGAPAGPVSALAGHGHRSWWRVSAELPAADPVILRWRYTTDAHYTGRGVYVDGVRITSNNGIVLDAEHTPWSLSATGWTLTSH</sequence>
<feature type="domain" description="Beta-lactamase-related" evidence="3">
    <location>
        <begin position="98"/>
        <end position="415"/>
    </location>
</feature>
<organism evidence="4 5">
    <name type="scientific">Amycolatopsis cynarae</name>
    <dbReference type="NCBI Taxonomy" id="2995223"/>
    <lineage>
        <taxon>Bacteria</taxon>
        <taxon>Bacillati</taxon>
        <taxon>Actinomycetota</taxon>
        <taxon>Actinomycetes</taxon>
        <taxon>Pseudonocardiales</taxon>
        <taxon>Pseudonocardiaceae</taxon>
        <taxon>Amycolatopsis</taxon>
    </lineage>
</organism>
<evidence type="ECO:0000313" key="5">
    <source>
        <dbReference type="Proteomes" id="UP001163203"/>
    </source>
</evidence>
<evidence type="ECO:0000259" key="3">
    <source>
        <dbReference type="Pfam" id="PF00144"/>
    </source>
</evidence>
<dbReference type="PANTHER" id="PTHR43283:SF11">
    <property type="entry name" value="BETA-LACTAMASE-RELATED DOMAIN-CONTAINING PROTEIN"/>
    <property type="match status" value="1"/>
</dbReference>
<evidence type="ECO:0000256" key="2">
    <source>
        <dbReference type="SAM" id="SignalP"/>
    </source>
</evidence>
<evidence type="ECO:0000313" key="4">
    <source>
        <dbReference type="EMBL" id="WAL66074.1"/>
    </source>
</evidence>
<dbReference type="InterPro" id="IPR050789">
    <property type="entry name" value="Diverse_Enzym_Activities"/>
</dbReference>
<dbReference type="Proteomes" id="UP001163203">
    <property type="component" value="Chromosome"/>
</dbReference>
<gene>
    <name evidence="4" type="ORF">ORV05_35395</name>
</gene>
<dbReference type="RefSeq" id="WP_268756213.1">
    <property type="nucleotide sequence ID" value="NZ_CP113836.1"/>
</dbReference>
<dbReference type="InterPro" id="IPR001466">
    <property type="entry name" value="Beta-lactam-related"/>
</dbReference>
<keyword evidence="5" id="KW-1185">Reference proteome</keyword>
<evidence type="ECO:0000256" key="1">
    <source>
        <dbReference type="ARBA" id="ARBA00022801"/>
    </source>
</evidence>
<reference evidence="4" key="1">
    <citation type="submission" date="2022-11" db="EMBL/GenBank/DDBJ databases">
        <authorList>
            <person name="Mo P."/>
        </authorList>
    </citation>
    <scope>NUCLEOTIDE SEQUENCE</scope>
    <source>
        <strain evidence="4">HUAS 11-8</strain>
    </source>
</reference>
<dbReference type="GO" id="GO:0016787">
    <property type="term" value="F:hydrolase activity"/>
    <property type="evidence" value="ECO:0007669"/>
    <property type="project" value="UniProtKB-KW"/>
</dbReference>
<keyword evidence="1 4" id="KW-0378">Hydrolase</keyword>
<dbReference type="EMBL" id="CP113836">
    <property type="protein sequence ID" value="WAL66074.1"/>
    <property type="molecule type" value="Genomic_DNA"/>
</dbReference>
<protein>
    <submittedName>
        <fullName evidence="4">Serine hydrolase</fullName>
    </submittedName>
</protein>
<dbReference type="SUPFAM" id="SSF56601">
    <property type="entry name" value="beta-lactamase/transpeptidase-like"/>
    <property type="match status" value="1"/>
</dbReference>
<name>A0ABY7B285_9PSEU</name>
<dbReference type="PANTHER" id="PTHR43283">
    <property type="entry name" value="BETA-LACTAMASE-RELATED"/>
    <property type="match status" value="1"/>
</dbReference>
<dbReference type="Pfam" id="PF00144">
    <property type="entry name" value="Beta-lactamase"/>
    <property type="match status" value="1"/>
</dbReference>
<feature type="signal peptide" evidence="2">
    <location>
        <begin position="1"/>
        <end position="28"/>
    </location>
</feature>